<evidence type="ECO:0000256" key="11">
    <source>
        <dbReference type="SAM" id="Coils"/>
    </source>
</evidence>
<evidence type="ECO:0000256" key="3">
    <source>
        <dbReference type="ARBA" id="ARBA00005597"/>
    </source>
</evidence>
<keyword evidence="9" id="KW-0131">Cell cycle</keyword>
<keyword evidence="15" id="KW-1185">Reference proteome</keyword>
<evidence type="ECO:0000256" key="10">
    <source>
        <dbReference type="PIRNR" id="PIRNR005719"/>
    </source>
</evidence>
<evidence type="ECO:0000256" key="4">
    <source>
        <dbReference type="ARBA" id="ARBA00022454"/>
    </source>
</evidence>
<dbReference type="Gene3D" id="3.30.70.1620">
    <property type="match status" value="1"/>
</dbReference>
<feature type="domain" description="SMC hinge" evidence="13">
    <location>
        <begin position="529"/>
        <end position="647"/>
    </location>
</feature>
<evidence type="ECO:0000256" key="9">
    <source>
        <dbReference type="ARBA" id="ARBA00023306"/>
    </source>
</evidence>
<evidence type="ECO:0000259" key="13">
    <source>
        <dbReference type="SMART" id="SM00968"/>
    </source>
</evidence>
<dbReference type="PIRSF" id="PIRSF005719">
    <property type="entry name" value="SMC"/>
    <property type="match status" value="1"/>
</dbReference>
<evidence type="ECO:0000256" key="1">
    <source>
        <dbReference type="ARBA" id="ARBA00004123"/>
    </source>
</evidence>
<evidence type="ECO:0000313" key="15">
    <source>
        <dbReference type="Proteomes" id="UP001204833"/>
    </source>
</evidence>
<dbReference type="RefSeq" id="XP_051606333.1">
    <property type="nucleotide sequence ID" value="XM_051754815.1"/>
</dbReference>
<dbReference type="GO" id="GO:0005524">
    <property type="term" value="F:ATP binding"/>
    <property type="evidence" value="ECO:0007669"/>
    <property type="project" value="InterPro"/>
</dbReference>
<reference evidence="14 15" key="1">
    <citation type="journal article" date="2022" name="DNA Res.">
        <title>Genome analysis of five recently described species of the CUG-Ser clade uncovers Candida theae as a new hybrid lineage with pathogenic potential in the Candida parapsilosis species complex.</title>
        <authorList>
            <person name="Mixao V."/>
            <person name="Del Olmo V."/>
            <person name="Hegedusova E."/>
            <person name="Saus E."/>
            <person name="Pryszcz L."/>
            <person name="Cillingova A."/>
            <person name="Nosek J."/>
            <person name="Gabaldon T."/>
        </authorList>
    </citation>
    <scope>NUCLEOTIDE SEQUENCE [LARGE SCALE GENOMIC DNA]</scope>
    <source>
        <strain evidence="14 15">CBS 12239</strain>
    </source>
</reference>
<evidence type="ECO:0000256" key="12">
    <source>
        <dbReference type="SAM" id="MobiDB-lite"/>
    </source>
</evidence>
<gene>
    <name evidence="14" type="ORF">KGF57_005221</name>
</gene>
<dbReference type="InterPro" id="IPR010935">
    <property type="entry name" value="SMC_hinge"/>
</dbReference>
<evidence type="ECO:0000256" key="2">
    <source>
        <dbReference type="ARBA" id="ARBA00004286"/>
    </source>
</evidence>
<dbReference type="GO" id="GO:0007059">
    <property type="term" value="P:chromosome segregation"/>
    <property type="evidence" value="ECO:0007669"/>
    <property type="project" value="UniProtKB-ARBA"/>
</dbReference>
<keyword evidence="8 10" id="KW-0539">Nucleus</keyword>
<dbReference type="InterPro" id="IPR024704">
    <property type="entry name" value="SMC"/>
</dbReference>
<dbReference type="InterPro" id="IPR036277">
    <property type="entry name" value="SMC_hinge_sf"/>
</dbReference>
<dbReference type="GeneID" id="76153265"/>
<dbReference type="SUPFAM" id="SSF75553">
    <property type="entry name" value="Smc hinge domain"/>
    <property type="match status" value="1"/>
</dbReference>
<dbReference type="Gene3D" id="3.40.50.300">
    <property type="entry name" value="P-loop containing nucleotide triphosphate hydrolases"/>
    <property type="match status" value="2"/>
</dbReference>
<dbReference type="GO" id="GO:0051301">
    <property type="term" value="P:cell division"/>
    <property type="evidence" value="ECO:0007669"/>
    <property type="project" value="UniProtKB-KW"/>
</dbReference>
<evidence type="ECO:0000256" key="8">
    <source>
        <dbReference type="ARBA" id="ARBA00023242"/>
    </source>
</evidence>
<comment type="subcellular location">
    <subcellularLocation>
        <location evidence="2">Chromosome</location>
    </subcellularLocation>
    <subcellularLocation>
        <location evidence="1 10">Nucleus</location>
    </subcellularLocation>
</comment>
<comment type="similarity">
    <text evidence="3">Belongs to the SMC family. SMC1 subfamily.</text>
</comment>
<dbReference type="InterPro" id="IPR028468">
    <property type="entry name" value="Smc1_ABC"/>
</dbReference>
<dbReference type="GO" id="GO:0007062">
    <property type="term" value="P:sister chromatid cohesion"/>
    <property type="evidence" value="ECO:0007669"/>
    <property type="project" value="InterPro"/>
</dbReference>
<evidence type="ECO:0000256" key="6">
    <source>
        <dbReference type="ARBA" id="ARBA00022776"/>
    </source>
</evidence>
<keyword evidence="4" id="KW-0158">Chromosome</keyword>
<dbReference type="Gene3D" id="1.10.287.1490">
    <property type="match status" value="1"/>
</dbReference>
<dbReference type="SUPFAM" id="SSF57997">
    <property type="entry name" value="Tropomyosin"/>
    <property type="match status" value="1"/>
</dbReference>
<dbReference type="Pfam" id="PF02463">
    <property type="entry name" value="SMC_N"/>
    <property type="match status" value="1"/>
</dbReference>
<keyword evidence="7 11" id="KW-0175">Coiled coil</keyword>
<proteinExistence type="inferred from homology"/>
<comment type="caution">
    <text evidence="14">The sequence shown here is derived from an EMBL/GenBank/DDBJ whole genome shotgun (WGS) entry which is preliminary data.</text>
</comment>
<dbReference type="SUPFAM" id="SSF52540">
    <property type="entry name" value="P-loop containing nucleoside triphosphate hydrolases"/>
    <property type="match status" value="1"/>
</dbReference>
<dbReference type="EMBL" id="JAIHNG010000177">
    <property type="protein sequence ID" value="KAI5948823.1"/>
    <property type="molecule type" value="Genomic_DNA"/>
</dbReference>
<sequence>MGRLLGLELNNFKSYRGKTKIGFGSSNFVSIIGPNGSGKSNMMDAISFVLGLNSSQLRSRHLRDLIYRGRKDATVDLDDSVSNIEQDPRTAYVLAIYERDDGEILRLKRSISASGSTEYQINDQSVTRLNYAATLKQENILVKARNFLVFQGDVEQIAAQNPKELSAIIEHISGSDEYIEEYDRLKEEKDRAHEVTNEVFSRKRTLNSESKQYKEQASEQRQFEKSLILRNDLVKKLNLYQLYHNERKHYQLEEEIRAKNDQLKELKSELSKKESTYKSFTSECSNIALDSKSYTRQIEQSNQKVESIKRKLIPLESNKISLSSKIKSHENKVSDLETDITSQKAQIKKLEKQLNDSKKLFKDFEEQVRSSIAASSNLNIPEEGQQEYEKLRAEYLAASGSDLEEQISLLINDKDSLAIKEMSLTNQKSNTESRMRNLQSSLNLELKSKLNDLENEIAQILNKKEEKNTARDKLIQQKDAFNKEEFELNTELKDVLLKLEDLSSQQRESNKQKKLRENISSLKRLLPTGSIKGLVHELIRPTEQKYESALSTILGHNSDAIVVETAAIAYRCIDLLKERRAGVATFIPLDSVEFDPVNLSYLRSVNDAAVPGMDIVEYDDKSLGPAVEYIVGNALVADDINVARSIRWNSSRKFENKIVTLQGSVIHKSGQMTGGQQLRKSSANISWNKQEWTKMNERKEVLLSRVMKLQETRPKELEINLLAEEISSLDDKLPVLKNQKATLERAINDKLSEVEFLKTQCTKFDETLQEMKSDFERIDKEISRIEKNIKKKKSAIYEDFCQKWKINDGIEKYEELHGTALRTRAKERSLFLKSISVLQNRFDFDTSRCQETESRRHAIKIQIADLKEELSNIQQEKNSLEDELDVALAENEVLRKEQKKVEQLLESKLKSSKLVENDLAEKSQETTNLTKEIIEKEERLLKVDSIRANLLKSCKIQNTILPLEAGDLEGISMGEDSDGALGEIYKIEIDYEMLDDKYKETFSPKLEAELEVMLQNTIESLEKLTPNAKALERFKDVENKLRGYDKDYSVARHNERKAADKFKAISEKRYEKFMEAFNHISGCIDATYKELTKSNVSPMGGSAFLILEDEDSPYSSGVKYHAMPPMKRFQDMELLSGGEKTMAALALLFAIHSFQPAPFFVLDEIDAALDNSNVAKIGNYIRNHAGPNFQFIVISLKNNLYEKSDALVGIYREQRENSSKTVTLDLSEYPDEDVPLPGNPVLAV</sequence>
<feature type="coiled-coil region" evidence="11">
    <location>
        <begin position="849"/>
        <end position="939"/>
    </location>
</feature>
<feature type="coiled-coil region" evidence="11">
    <location>
        <begin position="726"/>
        <end position="795"/>
    </location>
</feature>
<protein>
    <recommendedName>
        <fullName evidence="10">Structural maintenance of chromosomes protein</fullName>
    </recommendedName>
</protein>
<dbReference type="Pfam" id="PF06470">
    <property type="entry name" value="SMC_hinge"/>
    <property type="match status" value="1"/>
</dbReference>
<dbReference type="GO" id="GO:0003677">
    <property type="term" value="F:DNA binding"/>
    <property type="evidence" value="ECO:0007669"/>
    <property type="project" value="TreeGrafter"/>
</dbReference>
<dbReference type="GO" id="GO:0008278">
    <property type="term" value="C:cohesin complex"/>
    <property type="evidence" value="ECO:0007669"/>
    <property type="project" value="InterPro"/>
</dbReference>
<keyword evidence="5" id="KW-0132">Cell division</keyword>
<feature type="region of interest" description="Disordered" evidence="12">
    <location>
        <begin position="1221"/>
        <end position="1244"/>
    </location>
</feature>
<accession>A0AAD5FWE6</accession>
<dbReference type="InterPro" id="IPR003395">
    <property type="entry name" value="RecF/RecN/SMC_N"/>
</dbReference>
<dbReference type="PANTHER" id="PTHR18937:SF12">
    <property type="entry name" value="STRUCTURAL MAINTENANCE OF CHROMOSOMES PROTEIN"/>
    <property type="match status" value="1"/>
</dbReference>
<feature type="coiled-coil region" evidence="11">
    <location>
        <begin position="249"/>
        <end position="367"/>
    </location>
</feature>
<dbReference type="Gene3D" id="1.20.1060.20">
    <property type="match status" value="1"/>
</dbReference>
<keyword evidence="6" id="KW-0498">Mitosis</keyword>
<dbReference type="SMART" id="SM00968">
    <property type="entry name" value="SMC_hinge"/>
    <property type="match status" value="1"/>
</dbReference>
<evidence type="ECO:0000256" key="5">
    <source>
        <dbReference type="ARBA" id="ARBA00022618"/>
    </source>
</evidence>
<dbReference type="PANTHER" id="PTHR18937">
    <property type="entry name" value="STRUCTURAL MAINTENANCE OF CHROMOSOMES SMC FAMILY MEMBER"/>
    <property type="match status" value="1"/>
</dbReference>
<dbReference type="AlphaFoldDB" id="A0AAD5FWE6"/>
<feature type="coiled-coil region" evidence="11">
    <location>
        <begin position="436"/>
        <end position="484"/>
    </location>
</feature>
<dbReference type="Proteomes" id="UP001204833">
    <property type="component" value="Unassembled WGS sequence"/>
</dbReference>
<dbReference type="InterPro" id="IPR027417">
    <property type="entry name" value="P-loop_NTPase"/>
</dbReference>
<evidence type="ECO:0000313" key="14">
    <source>
        <dbReference type="EMBL" id="KAI5948823.1"/>
    </source>
</evidence>
<dbReference type="GO" id="GO:0016887">
    <property type="term" value="F:ATP hydrolysis activity"/>
    <property type="evidence" value="ECO:0007669"/>
    <property type="project" value="InterPro"/>
</dbReference>
<organism evidence="14 15">
    <name type="scientific">Candida theae</name>
    <dbReference type="NCBI Taxonomy" id="1198502"/>
    <lineage>
        <taxon>Eukaryota</taxon>
        <taxon>Fungi</taxon>
        <taxon>Dikarya</taxon>
        <taxon>Ascomycota</taxon>
        <taxon>Saccharomycotina</taxon>
        <taxon>Pichiomycetes</taxon>
        <taxon>Debaryomycetaceae</taxon>
        <taxon>Candida/Lodderomyces clade</taxon>
        <taxon>Candida</taxon>
    </lineage>
</organism>
<dbReference type="GO" id="GO:0005634">
    <property type="term" value="C:nucleus"/>
    <property type="evidence" value="ECO:0007669"/>
    <property type="project" value="UniProtKB-SubCell"/>
</dbReference>
<dbReference type="CDD" id="cd03275">
    <property type="entry name" value="ABC_SMC1_euk"/>
    <property type="match status" value="2"/>
</dbReference>
<name>A0AAD5FWE6_9ASCO</name>
<evidence type="ECO:0000256" key="7">
    <source>
        <dbReference type="ARBA" id="ARBA00023054"/>
    </source>
</evidence>